<dbReference type="KEGG" id="vg:5076406"/>
<dbReference type="RefSeq" id="YP_001031357.1">
    <property type="nucleotide sequence ID" value="NC_008998.1"/>
</dbReference>
<dbReference type="EMBL" id="AB291209">
    <property type="protein sequence ID" value="BAF45766.1"/>
    <property type="molecule type" value="Genomic_DNA"/>
</dbReference>
<sequence>MEQLMFLTLVSYSTLVNFKCGNDGSEYESVENVAATMHSSEGKVGRRQTLSSRIYGSVQTASHGRLAVVPCVMQVLDHAVGSKKLYSHSASADQTQSRVNLLYCIRCTAVPGSHCPALVQHIPLSEWR</sequence>
<dbReference type="GeneID" id="5076406"/>
<protein>
    <submittedName>
        <fullName evidence="1">G1.5</fullName>
    </submittedName>
</protein>
<name>A2Q0Q1_9VIRU</name>
<evidence type="ECO:0000313" key="1">
    <source>
        <dbReference type="EMBL" id="BAF45766.1"/>
    </source>
</evidence>
<reference evidence="1 2" key="1">
    <citation type="journal article" date="2007" name="Virology">
        <title>Shared and species-specific features among ichnovirus genomes.</title>
        <authorList>
            <person name="Tanaka K."/>
            <person name="Lapointe R."/>
            <person name="Barney W.E."/>
            <person name="Makkay A.M."/>
            <person name="Stoltz D."/>
            <person name="Cusson M."/>
            <person name="Webb B.A."/>
        </authorList>
    </citation>
    <scope>NUCLEOTIDE SEQUENCE [LARGE SCALE GENOMIC DNA]</scope>
</reference>
<dbReference type="Proteomes" id="UP000204242">
    <property type="component" value="Genome"/>
</dbReference>
<organism evidence="1 2">
    <name type="scientific">Ichnoviriform fugitivi</name>
    <dbReference type="NCBI Taxonomy" id="265522"/>
    <lineage>
        <taxon>Viruses</taxon>
        <taxon>Viruses incertae sedis</taxon>
        <taxon>Polydnaviriformidae</taxon>
        <taxon>Ichnoviriform</taxon>
    </lineage>
</organism>
<accession>A2Q0Q1</accession>
<evidence type="ECO:0000313" key="2">
    <source>
        <dbReference type="Proteomes" id="UP000204242"/>
    </source>
</evidence>
<proteinExistence type="predicted"/>